<dbReference type="NCBIfam" id="NF000755">
    <property type="entry name" value="PRK00046.1"/>
    <property type="match status" value="1"/>
</dbReference>
<dbReference type="InterPro" id="IPR016166">
    <property type="entry name" value="FAD-bd_PCMH"/>
</dbReference>
<proteinExistence type="inferred from homology"/>
<keyword evidence="9 20" id="KW-0132">Cell division</keyword>
<dbReference type="EMBL" id="QRDJ01000006">
    <property type="protein sequence ID" value="REC96068.1"/>
    <property type="molecule type" value="Genomic_DNA"/>
</dbReference>
<dbReference type="InterPro" id="IPR036635">
    <property type="entry name" value="MurB_C_sf"/>
</dbReference>
<dbReference type="SUPFAM" id="SSF56176">
    <property type="entry name" value="FAD-binding/transporter-associated domain-like"/>
    <property type="match status" value="1"/>
</dbReference>
<keyword evidence="10 20" id="KW-0285">Flavoprotein</keyword>
<evidence type="ECO:0000313" key="22">
    <source>
        <dbReference type="EMBL" id="REC96068.1"/>
    </source>
</evidence>
<keyword evidence="23" id="KW-1185">Reference proteome</keyword>
<evidence type="ECO:0000256" key="2">
    <source>
        <dbReference type="ARBA" id="ARBA00003921"/>
    </source>
</evidence>
<evidence type="ECO:0000256" key="4">
    <source>
        <dbReference type="ARBA" id="ARBA00004752"/>
    </source>
</evidence>
<keyword evidence="16 20" id="KW-0131">Cell cycle</keyword>
<comment type="pathway">
    <text evidence="4 20">Cell wall biogenesis; peptidoglycan biosynthesis.</text>
</comment>
<dbReference type="InterPro" id="IPR011601">
    <property type="entry name" value="MurB_C"/>
</dbReference>
<dbReference type="HAMAP" id="MF_00037">
    <property type="entry name" value="MurB"/>
    <property type="match status" value="1"/>
</dbReference>
<dbReference type="EC" id="1.3.1.98" evidence="6 20"/>
<dbReference type="RefSeq" id="WP_245955134.1">
    <property type="nucleotide sequence ID" value="NZ_QRDJ01000006.1"/>
</dbReference>
<dbReference type="GO" id="GO:0009252">
    <property type="term" value="P:peptidoglycan biosynthetic process"/>
    <property type="evidence" value="ECO:0007669"/>
    <property type="project" value="UniProtKB-UniRule"/>
</dbReference>
<dbReference type="PANTHER" id="PTHR21071">
    <property type="entry name" value="UDP-N-ACETYLENOLPYRUVOYLGLUCOSAMINE REDUCTASE"/>
    <property type="match status" value="1"/>
</dbReference>
<evidence type="ECO:0000256" key="9">
    <source>
        <dbReference type="ARBA" id="ARBA00022618"/>
    </source>
</evidence>
<evidence type="ECO:0000256" key="1">
    <source>
        <dbReference type="ARBA" id="ARBA00001974"/>
    </source>
</evidence>
<dbReference type="Pfam" id="PF02873">
    <property type="entry name" value="MurB_C"/>
    <property type="match status" value="1"/>
</dbReference>
<protein>
    <recommendedName>
        <fullName evidence="7 20">UDP-N-acetylenolpyruvoylglucosamine reductase</fullName>
        <ecNumber evidence="6 20">1.3.1.98</ecNumber>
    </recommendedName>
    <alternativeName>
        <fullName evidence="18 20">UDP-N-acetylmuramate dehydrogenase</fullName>
    </alternativeName>
</protein>
<dbReference type="PANTHER" id="PTHR21071:SF4">
    <property type="entry name" value="UDP-N-ACETYLENOLPYRUVOYLGLUCOSAMINE REDUCTASE"/>
    <property type="match status" value="1"/>
</dbReference>
<feature type="domain" description="FAD-binding PCMH-type" evidence="21">
    <location>
        <begin position="15"/>
        <end position="186"/>
    </location>
</feature>
<evidence type="ECO:0000256" key="5">
    <source>
        <dbReference type="ARBA" id="ARBA00010485"/>
    </source>
</evidence>
<dbReference type="AlphaFoldDB" id="A0A3D9DZ71"/>
<evidence type="ECO:0000256" key="20">
    <source>
        <dbReference type="HAMAP-Rule" id="MF_00037"/>
    </source>
</evidence>
<dbReference type="InterPro" id="IPR036318">
    <property type="entry name" value="FAD-bd_PCMH-like_sf"/>
</dbReference>
<evidence type="ECO:0000256" key="13">
    <source>
        <dbReference type="ARBA" id="ARBA00022960"/>
    </source>
</evidence>
<evidence type="ECO:0000256" key="10">
    <source>
        <dbReference type="ARBA" id="ARBA00022630"/>
    </source>
</evidence>
<evidence type="ECO:0000313" key="23">
    <source>
        <dbReference type="Proteomes" id="UP000256334"/>
    </source>
</evidence>
<evidence type="ECO:0000256" key="15">
    <source>
        <dbReference type="ARBA" id="ARBA00023002"/>
    </source>
</evidence>
<dbReference type="InterPro" id="IPR016169">
    <property type="entry name" value="FAD-bd_PCMH_sub2"/>
</dbReference>
<evidence type="ECO:0000256" key="8">
    <source>
        <dbReference type="ARBA" id="ARBA00022490"/>
    </source>
</evidence>
<dbReference type="InterPro" id="IPR016167">
    <property type="entry name" value="FAD-bd_PCMH_sub1"/>
</dbReference>
<dbReference type="Pfam" id="PF01565">
    <property type="entry name" value="FAD_binding_4"/>
    <property type="match status" value="1"/>
</dbReference>
<feature type="active site" evidence="20">
    <location>
        <position position="327"/>
    </location>
</feature>
<name>A0A3D9DZ71_9GAMM</name>
<feature type="active site" description="Proton donor" evidence="20">
    <location>
        <position position="232"/>
    </location>
</feature>
<dbReference type="Gene3D" id="3.30.43.10">
    <property type="entry name" value="Uridine Diphospho-n-acetylenolpyruvylglucosamine Reductase, domain 2"/>
    <property type="match status" value="1"/>
</dbReference>
<evidence type="ECO:0000256" key="17">
    <source>
        <dbReference type="ARBA" id="ARBA00023316"/>
    </source>
</evidence>
<keyword evidence="12 20" id="KW-0521">NADP</keyword>
<sequence length="333" mass="36573">MQYGVSLQSYNTLGFEATAQALAEADSLLSLRRILAAGHHRFRRIIPLGGGSNVVMKPCIEGLVVRYTGRRIWQESVNEHEALWHVEAGVNWQALVEETTRGGWWGLENLALIPGSVGAAPIQNIGAYGTEIGDRIENVHVMHIADGRYEILDRTQCDFGYRHSIFKAALAGRVMIVRVVLRLGLEGKPRIDYGDLARRLSGTPGPSDIATAVADIRREKLPDPHVLGNAGSFFKNPVVPPEQAERLMTQWPGLPVWKTAQGTKLAAGWLIDQCGWKGYCDKNVGVHRQQALVLVHYGDASVNDLLEMAGRIGDSVEARFGVTLEMEPGIIGR</sequence>
<dbReference type="UniPathway" id="UPA00219"/>
<evidence type="ECO:0000256" key="19">
    <source>
        <dbReference type="ARBA" id="ARBA00048914"/>
    </source>
</evidence>
<evidence type="ECO:0000256" key="11">
    <source>
        <dbReference type="ARBA" id="ARBA00022827"/>
    </source>
</evidence>
<keyword evidence="13 20" id="KW-0133">Cell shape</keyword>
<dbReference type="NCBIfam" id="TIGR00179">
    <property type="entry name" value="murB"/>
    <property type="match status" value="1"/>
</dbReference>
<evidence type="ECO:0000256" key="16">
    <source>
        <dbReference type="ARBA" id="ARBA00023306"/>
    </source>
</evidence>
<dbReference type="PROSITE" id="PS51387">
    <property type="entry name" value="FAD_PCMH"/>
    <property type="match status" value="1"/>
</dbReference>
<dbReference type="GO" id="GO:0005829">
    <property type="term" value="C:cytosol"/>
    <property type="evidence" value="ECO:0007669"/>
    <property type="project" value="TreeGrafter"/>
</dbReference>
<dbReference type="GO" id="GO:0008360">
    <property type="term" value="P:regulation of cell shape"/>
    <property type="evidence" value="ECO:0007669"/>
    <property type="project" value="UniProtKB-KW"/>
</dbReference>
<reference evidence="22 23" key="1">
    <citation type="submission" date="2018-07" db="EMBL/GenBank/DDBJ databases">
        <title>Genomic Encyclopedia of Type Strains, Phase IV (KMG-IV): sequencing the most valuable type-strain genomes for metagenomic binning, comparative biology and taxonomic classification.</title>
        <authorList>
            <person name="Goeker M."/>
        </authorList>
    </citation>
    <scope>NUCLEOTIDE SEQUENCE [LARGE SCALE GENOMIC DNA]</scope>
    <source>
        <strain evidence="22 23">DSM 14324</strain>
    </source>
</reference>
<comment type="caution">
    <text evidence="22">The sequence shown here is derived from an EMBL/GenBank/DDBJ whole genome shotgun (WGS) entry which is preliminary data.</text>
</comment>
<dbReference type="InterPro" id="IPR003170">
    <property type="entry name" value="MurB"/>
</dbReference>
<accession>A0A3D9DZ71</accession>
<evidence type="ECO:0000259" key="21">
    <source>
        <dbReference type="PROSITE" id="PS51387"/>
    </source>
</evidence>
<dbReference type="GO" id="GO:0008762">
    <property type="term" value="F:UDP-N-acetylmuramate dehydrogenase activity"/>
    <property type="evidence" value="ECO:0007669"/>
    <property type="project" value="UniProtKB-UniRule"/>
</dbReference>
<evidence type="ECO:0000256" key="14">
    <source>
        <dbReference type="ARBA" id="ARBA00022984"/>
    </source>
</evidence>
<dbReference type="GO" id="GO:0051301">
    <property type="term" value="P:cell division"/>
    <property type="evidence" value="ECO:0007669"/>
    <property type="project" value="UniProtKB-KW"/>
</dbReference>
<keyword evidence="11 20" id="KW-0274">FAD</keyword>
<keyword evidence="14 20" id="KW-0573">Peptidoglycan synthesis</keyword>
<keyword evidence="15 20" id="KW-0560">Oxidoreductase</keyword>
<dbReference type="Proteomes" id="UP000256334">
    <property type="component" value="Unassembled WGS sequence"/>
</dbReference>
<feature type="active site" evidence="20">
    <location>
        <position position="162"/>
    </location>
</feature>
<comment type="similarity">
    <text evidence="5 20">Belongs to the MurB family.</text>
</comment>
<comment type="subcellular location">
    <subcellularLocation>
        <location evidence="3 20">Cytoplasm</location>
    </subcellularLocation>
</comment>
<dbReference type="GO" id="GO:0071555">
    <property type="term" value="P:cell wall organization"/>
    <property type="evidence" value="ECO:0007669"/>
    <property type="project" value="UniProtKB-KW"/>
</dbReference>
<dbReference type="Gene3D" id="3.30.465.10">
    <property type="match status" value="1"/>
</dbReference>
<evidence type="ECO:0000256" key="12">
    <source>
        <dbReference type="ARBA" id="ARBA00022857"/>
    </source>
</evidence>
<dbReference type="GO" id="GO:0071949">
    <property type="term" value="F:FAD binding"/>
    <property type="evidence" value="ECO:0007669"/>
    <property type="project" value="InterPro"/>
</dbReference>
<evidence type="ECO:0000256" key="3">
    <source>
        <dbReference type="ARBA" id="ARBA00004496"/>
    </source>
</evidence>
<dbReference type="Gene3D" id="3.90.78.10">
    <property type="entry name" value="UDP-N-acetylenolpyruvoylglucosamine reductase, C-terminal domain"/>
    <property type="match status" value="1"/>
</dbReference>
<evidence type="ECO:0000256" key="6">
    <source>
        <dbReference type="ARBA" id="ARBA00012518"/>
    </source>
</evidence>
<keyword evidence="17 20" id="KW-0961">Cell wall biogenesis/degradation</keyword>
<comment type="cofactor">
    <cofactor evidence="1 20">
        <name>FAD</name>
        <dbReference type="ChEBI" id="CHEBI:57692"/>
    </cofactor>
</comment>
<dbReference type="InterPro" id="IPR006094">
    <property type="entry name" value="Oxid_FAD_bind_N"/>
</dbReference>
<evidence type="ECO:0000256" key="7">
    <source>
        <dbReference type="ARBA" id="ARBA00015188"/>
    </source>
</evidence>
<evidence type="ECO:0000256" key="18">
    <source>
        <dbReference type="ARBA" id="ARBA00031026"/>
    </source>
</evidence>
<comment type="function">
    <text evidence="2 20">Cell wall formation.</text>
</comment>
<comment type="catalytic activity">
    <reaction evidence="19 20">
        <text>UDP-N-acetyl-alpha-D-muramate + NADP(+) = UDP-N-acetyl-3-O-(1-carboxyvinyl)-alpha-D-glucosamine + NADPH + H(+)</text>
        <dbReference type="Rhea" id="RHEA:12248"/>
        <dbReference type="ChEBI" id="CHEBI:15378"/>
        <dbReference type="ChEBI" id="CHEBI:57783"/>
        <dbReference type="ChEBI" id="CHEBI:58349"/>
        <dbReference type="ChEBI" id="CHEBI:68483"/>
        <dbReference type="ChEBI" id="CHEBI:70757"/>
        <dbReference type="EC" id="1.3.1.98"/>
    </reaction>
</comment>
<keyword evidence="8 20" id="KW-0963">Cytoplasm</keyword>
<organism evidence="22 23">
    <name type="scientific">Kushneria indalinina DSM 14324</name>
    <dbReference type="NCBI Taxonomy" id="1122140"/>
    <lineage>
        <taxon>Bacteria</taxon>
        <taxon>Pseudomonadati</taxon>
        <taxon>Pseudomonadota</taxon>
        <taxon>Gammaproteobacteria</taxon>
        <taxon>Oceanospirillales</taxon>
        <taxon>Halomonadaceae</taxon>
        <taxon>Kushneria</taxon>
    </lineage>
</organism>
<gene>
    <name evidence="20" type="primary">murB</name>
    <name evidence="22" type="ORF">C8D72_0741</name>
</gene>
<dbReference type="SUPFAM" id="SSF56194">
    <property type="entry name" value="Uridine diphospho-N-Acetylenolpyruvylglucosamine reductase, MurB, C-terminal domain"/>
    <property type="match status" value="1"/>
</dbReference>